<dbReference type="InterPro" id="IPR005864">
    <property type="entry name" value="ATP_synth_F0_bsu_bac"/>
</dbReference>
<feature type="transmembrane region" description="Helical" evidence="13">
    <location>
        <begin position="14"/>
        <end position="33"/>
    </location>
</feature>
<dbReference type="CDD" id="cd06503">
    <property type="entry name" value="ATP-synt_Fo_b"/>
    <property type="match status" value="1"/>
</dbReference>
<protein>
    <recommendedName>
        <fullName evidence="13">ATP synthase subunit b</fullName>
    </recommendedName>
    <alternativeName>
        <fullName evidence="13">ATP synthase F(0) sector subunit b</fullName>
    </alternativeName>
    <alternativeName>
        <fullName evidence="13">ATPase subunit I</fullName>
    </alternativeName>
    <alternativeName>
        <fullName evidence="13">F-type ATPase subunit b</fullName>
        <shortName evidence="13">F-ATPase subunit b</shortName>
    </alternativeName>
</protein>
<gene>
    <name evidence="13" type="primary">atpF</name>
    <name evidence="16" type="ORF">UT18_C0002G0061</name>
</gene>
<dbReference type="GO" id="GO:0012505">
    <property type="term" value="C:endomembrane system"/>
    <property type="evidence" value="ECO:0007669"/>
    <property type="project" value="UniProtKB-SubCell"/>
</dbReference>
<evidence type="ECO:0000256" key="2">
    <source>
        <dbReference type="ARBA" id="ARBA00022448"/>
    </source>
</evidence>
<dbReference type="Gene3D" id="6.10.250.1580">
    <property type="match status" value="1"/>
</dbReference>
<evidence type="ECO:0000256" key="3">
    <source>
        <dbReference type="ARBA" id="ARBA00022475"/>
    </source>
</evidence>
<comment type="function">
    <text evidence="13">Component of the F(0) channel, it forms part of the peripheral stalk, linking F(1) to F(0).</text>
</comment>
<comment type="function">
    <text evidence="11 13">F(1)F(0) ATP synthase produces ATP from ADP in the presence of a proton or sodium gradient. F-type ATPases consist of two structural domains, F(1) containing the extramembraneous catalytic core and F(0) containing the membrane proton channel, linked together by a central stalk and a peripheral stalk. During catalysis, ATP synthesis in the catalytic domain of F(1) is coupled via a rotary mechanism of the central stalk subunits to proton translocation.</text>
</comment>
<comment type="caution">
    <text evidence="16">The sequence shown here is derived from an EMBL/GenBank/DDBJ whole genome shotgun (WGS) entry which is preliminary data.</text>
</comment>
<evidence type="ECO:0000256" key="13">
    <source>
        <dbReference type="HAMAP-Rule" id="MF_01398"/>
    </source>
</evidence>
<evidence type="ECO:0000313" key="17">
    <source>
        <dbReference type="Proteomes" id="UP000034207"/>
    </source>
</evidence>
<evidence type="ECO:0000256" key="15">
    <source>
        <dbReference type="SAM" id="Coils"/>
    </source>
</evidence>
<evidence type="ECO:0000256" key="6">
    <source>
        <dbReference type="ARBA" id="ARBA00022781"/>
    </source>
</evidence>
<dbReference type="InterPro" id="IPR050059">
    <property type="entry name" value="ATP_synthase_B_chain"/>
</dbReference>
<name>A0A0G0PAY7_UNCC2</name>
<keyword evidence="4 13" id="KW-0138">CF(0)</keyword>
<dbReference type="PANTHER" id="PTHR33445">
    <property type="entry name" value="ATP SYNTHASE SUBUNIT B', CHLOROPLASTIC"/>
    <property type="match status" value="1"/>
</dbReference>
<dbReference type="GO" id="GO:0005886">
    <property type="term" value="C:plasma membrane"/>
    <property type="evidence" value="ECO:0007669"/>
    <property type="project" value="UniProtKB-SubCell"/>
</dbReference>
<dbReference type="Pfam" id="PF00430">
    <property type="entry name" value="ATP-synt_B"/>
    <property type="match status" value="1"/>
</dbReference>
<evidence type="ECO:0000256" key="8">
    <source>
        <dbReference type="ARBA" id="ARBA00023065"/>
    </source>
</evidence>
<dbReference type="HAMAP" id="MF_01398">
    <property type="entry name" value="ATP_synth_b_bprime"/>
    <property type="match status" value="1"/>
</dbReference>
<sequence>MEALHNLGIDPKLLLAQGINFSLLLFILYKFLYKPTLKMLDERSKKIEKSLENVEEIEKRLEDIQEMEKESARKIKEKATVLLGEAREKIEETKISMIKDADIKAKKIIENAGVEARKEKSEMLLDVRKEIAGIVAKSVTSFMDEDYKNVNLKLIEDTLNEAKKVRV</sequence>
<evidence type="ECO:0000313" key="16">
    <source>
        <dbReference type="EMBL" id="KKQ95284.1"/>
    </source>
</evidence>
<evidence type="ECO:0000256" key="4">
    <source>
        <dbReference type="ARBA" id="ARBA00022547"/>
    </source>
</evidence>
<dbReference type="PANTHER" id="PTHR33445:SF1">
    <property type="entry name" value="ATP SYNTHASE SUBUNIT B"/>
    <property type="match status" value="1"/>
</dbReference>
<feature type="coiled-coil region" evidence="15">
    <location>
        <begin position="37"/>
        <end position="77"/>
    </location>
</feature>
<keyword evidence="7 13" id="KW-1133">Transmembrane helix</keyword>
<evidence type="ECO:0000256" key="5">
    <source>
        <dbReference type="ARBA" id="ARBA00022692"/>
    </source>
</evidence>
<evidence type="ECO:0000256" key="10">
    <source>
        <dbReference type="ARBA" id="ARBA00023310"/>
    </source>
</evidence>
<keyword evidence="15" id="KW-0175">Coiled coil</keyword>
<reference evidence="16 17" key="1">
    <citation type="journal article" date="2015" name="Nature">
        <title>rRNA introns, odd ribosomes, and small enigmatic genomes across a large radiation of phyla.</title>
        <authorList>
            <person name="Brown C.T."/>
            <person name="Hug L.A."/>
            <person name="Thomas B.C."/>
            <person name="Sharon I."/>
            <person name="Castelle C.J."/>
            <person name="Singh A."/>
            <person name="Wilkins M.J."/>
            <person name="Williams K.H."/>
            <person name="Banfield J.F."/>
        </authorList>
    </citation>
    <scope>NUCLEOTIDE SEQUENCE [LARGE SCALE GENOMIC DNA]</scope>
</reference>
<dbReference type="GO" id="GO:0045259">
    <property type="term" value="C:proton-transporting ATP synthase complex"/>
    <property type="evidence" value="ECO:0007669"/>
    <property type="project" value="UniProtKB-KW"/>
</dbReference>
<comment type="similarity">
    <text evidence="1 13 14">Belongs to the ATPase B chain family.</text>
</comment>
<proteinExistence type="inferred from homology"/>
<dbReference type="NCBIfam" id="TIGR01144">
    <property type="entry name" value="ATP_synt_b"/>
    <property type="match status" value="1"/>
</dbReference>
<evidence type="ECO:0000256" key="1">
    <source>
        <dbReference type="ARBA" id="ARBA00005513"/>
    </source>
</evidence>
<accession>A0A0G0PAY7</accession>
<keyword evidence="5 13" id="KW-0812">Transmembrane</keyword>
<dbReference type="EMBL" id="LBVV01000002">
    <property type="protein sequence ID" value="KKQ95284.1"/>
    <property type="molecule type" value="Genomic_DNA"/>
</dbReference>
<keyword evidence="9 13" id="KW-0472">Membrane</keyword>
<evidence type="ECO:0000256" key="12">
    <source>
        <dbReference type="ARBA" id="ARBA00037847"/>
    </source>
</evidence>
<dbReference type="AlphaFoldDB" id="A0A0G0PAY7"/>
<comment type="subcellular location">
    <subcellularLocation>
        <location evidence="13">Cell membrane</location>
        <topology evidence="13">Single-pass membrane protein</topology>
    </subcellularLocation>
    <subcellularLocation>
        <location evidence="12">Endomembrane system</location>
        <topology evidence="12">Single-pass membrane protein</topology>
    </subcellularLocation>
</comment>
<evidence type="ECO:0000256" key="11">
    <source>
        <dbReference type="ARBA" id="ARBA00025198"/>
    </source>
</evidence>
<comment type="subunit">
    <text evidence="13">F-type ATPases have 2 components, F(1) - the catalytic core - and F(0) - the membrane proton channel. F(1) has five subunits: alpha(3), beta(3), gamma(1), delta(1), epsilon(1). F(0) has three main subunits: a(1), b(2) and c(10-14). The alpha and beta chains form an alternating ring which encloses part of the gamma chain. F(1) is attached to F(0) by a central stalk formed by the gamma and epsilon chains, while a peripheral stalk is formed by the delta and b chains.</text>
</comment>
<evidence type="ECO:0000256" key="7">
    <source>
        <dbReference type="ARBA" id="ARBA00022989"/>
    </source>
</evidence>
<evidence type="ECO:0000256" key="14">
    <source>
        <dbReference type="RuleBase" id="RU003848"/>
    </source>
</evidence>
<keyword evidence="10 13" id="KW-0066">ATP synthesis</keyword>
<organism evidence="16 17">
    <name type="scientific">candidate division CPR2 bacterium GW2011_GWC2_39_10</name>
    <dbReference type="NCBI Taxonomy" id="1618345"/>
    <lineage>
        <taxon>Bacteria</taxon>
        <taxon>Bacteria division CPR2</taxon>
    </lineage>
</organism>
<dbReference type="InterPro" id="IPR002146">
    <property type="entry name" value="ATP_synth_b/b'su_bac/chlpt"/>
</dbReference>
<keyword evidence="6 13" id="KW-0375">Hydrogen ion transport</keyword>
<evidence type="ECO:0000256" key="9">
    <source>
        <dbReference type="ARBA" id="ARBA00023136"/>
    </source>
</evidence>
<dbReference type="GO" id="GO:0046961">
    <property type="term" value="F:proton-transporting ATPase activity, rotational mechanism"/>
    <property type="evidence" value="ECO:0007669"/>
    <property type="project" value="TreeGrafter"/>
</dbReference>
<keyword evidence="2 13" id="KW-0813">Transport</keyword>
<dbReference type="Proteomes" id="UP000034207">
    <property type="component" value="Unassembled WGS sequence"/>
</dbReference>
<keyword evidence="8 13" id="KW-0406">Ion transport</keyword>
<dbReference type="GO" id="GO:0046933">
    <property type="term" value="F:proton-transporting ATP synthase activity, rotational mechanism"/>
    <property type="evidence" value="ECO:0007669"/>
    <property type="project" value="UniProtKB-UniRule"/>
</dbReference>
<dbReference type="STRING" id="1618345.UT18_C0002G0061"/>
<keyword evidence="3 13" id="KW-1003">Cell membrane</keyword>